<dbReference type="Gene3D" id="3.10.180.10">
    <property type="entry name" value="2,3-Dihydroxybiphenyl 1,2-Dioxygenase, domain 1"/>
    <property type="match status" value="2"/>
</dbReference>
<feature type="domain" description="VOC" evidence="1">
    <location>
        <begin position="11"/>
        <end position="127"/>
    </location>
</feature>
<protein>
    <submittedName>
        <fullName evidence="2">VOC family protein</fullName>
    </submittedName>
</protein>
<proteinExistence type="predicted"/>
<evidence type="ECO:0000313" key="2">
    <source>
        <dbReference type="EMBL" id="GAA3678936.1"/>
    </source>
</evidence>
<evidence type="ECO:0000259" key="1">
    <source>
        <dbReference type="PROSITE" id="PS51819"/>
    </source>
</evidence>
<organism evidence="2 3">
    <name type="scientific">Arthrobacter ginkgonis</name>
    <dbReference type="NCBI Taxonomy" id="1630594"/>
    <lineage>
        <taxon>Bacteria</taxon>
        <taxon>Bacillati</taxon>
        <taxon>Actinomycetota</taxon>
        <taxon>Actinomycetes</taxon>
        <taxon>Micrococcales</taxon>
        <taxon>Micrococcaceae</taxon>
        <taxon>Arthrobacter</taxon>
    </lineage>
</organism>
<feature type="domain" description="VOC" evidence="1">
    <location>
        <begin position="141"/>
        <end position="257"/>
    </location>
</feature>
<accession>A0ABP7C8E3</accession>
<evidence type="ECO:0000313" key="3">
    <source>
        <dbReference type="Proteomes" id="UP001500752"/>
    </source>
</evidence>
<reference evidence="3" key="1">
    <citation type="journal article" date="2019" name="Int. J. Syst. Evol. Microbiol.">
        <title>The Global Catalogue of Microorganisms (GCM) 10K type strain sequencing project: providing services to taxonomists for standard genome sequencing and annotation.</title>
        <authorList>
            <consortium name="The Broad Institute Genomics Platform"/>
            <consortium name="The Broad Institute Genome Sequencing Center for Infectious Disease"/>
            <person name="Wu L."/>
            <person name="Ma J."/>
        </authorList>
    </citation>
    <scope>NUCLEOTIDE SEQUENCE [LARGE SCALE GENOMIC DNA]</scope>
    <source>
        <strain evidence="3">JCM 30742</strain>
    </source>
</reference>
<dbReference type="CDD" id="cd07247">
    <property type="entry name" value="SgaA_N_like"/>
    <property type="match status" value="2"/>
</dbReference>
<dbReference type="PROSITE" id="PS51819">
    <property type="entry name" value="VOC"/>
    <property type="match status" value="2"/>
</dbReference>
<sequence length="259" mass="27563">MPIRETTAAGEPVWTDLSSSDIEKTKAFYTGLFGWTYDEAAPEEYGGYISARLNGQLVAGLSPHHPEFGGVPNVWGLYLKSDDIDETADAVGAAGGQVLAPPMHVDPYGHMAILSDAGGAAIGAWQPQTHEGFGVDAEHGAPAWFELHTKDFAAAVPFYERAFGWKTAVMGDTDEFRYSTLGEGDDARAGIMDASSYLPAEVPSFWITYWGADDVDATAAKAVELGGKVVTEPEDTPYGRMATVEDSTGATFKLIGVAD</sequence>
<comment type="caution">
    <text evidence="2">The sequence shown here is derived from an EMBL/GenBank/DDBJ whole genome shotgun (WGS) entry which is preliminary data.</text>
</comment>
<dbReference type="SUPFAM" id="SSF54593">
    <property type="entry name" value="Glyoxalase/Bleomycin resistance protein/Dihydroxybiphenyl dioxygenase"/>
    <property type="match status" value="2"/>
</dbReference>
<dbReference type="EMBL" id="BAABEO010000009">
    <property type="protein sequence ID" value="GAA3678936.1"/>
    <property type="molecule type" value="Genomic_DNA"/>
</dbReference>
<gene>
    <name evidence="2" type="ORF">GCM10023081_16490</name>
</gene>
<dbReference type="InterPro" id="IPR037523">
    <property type="entry name" value="VOC_core"/>
</dbReference>
<dbReference type="InterPro" id="IPR029068">
    <property type="entry name" value="Glyas_Bleomycin-R_OHBP_Dase"/>
</dbReference>
<name>A0ABP7C8E3_9MICC</name>
<dbReference type="Proteomes" id="UP001500752">
    <property type="component" value="Unassembled WGS sequence"/>
</dbReference>
<dbReference type="InterPro" id="IPR004360">
    <property type="entry name" value="Glyas_Fos-R_dOase_dom"/>
</dbReference>
<dbReference type="Pfam" id="PF00903">
    <property type="entry name" value="Glyoxalase"/>
    <property type="match status" value="2"/>
</dbReference>
<dbReference type="PANTHER" id="PTHR33993">
    <property type="entry name" value="GLYOXALASE-RELATED"/>
    <property type="match status" value="1"/>
</dbReference>
<dbReference type="InterPro" id="IPR052164">
    <property type="entry name" value="Anthracycline_SecMetBiosynth"/>
</dbReference>
<keyword evidence="3" id="KW-1185">Reference proteome</keyword>
<dbReference type="PANTHER" id="PTHR33993:SF14">
    <property type="entry name" value="GB|AAF24581.1"/>
    <property type="match status" value="1"/>
</dbReference>
<dbReference type="RefSeq" id="WP_345149930.1">
    <property type="nucleotide sequence ID" value="NZ_BAABEO010000009.1"/>
</dbReference>